<accession>A0A1Q9YIS0</accession>
<evidence type="ECO:0000313" key="1">
    <source>
        <dbReference type="EMBL" id="OLU44202.1"/>
    </source>
</evidence>
<dbReference type="Proteomes" id="UP000186758">
    <property type="component" value="Unassembled WGS sequence"/>
</dbReference>
<comment type="caution">
    <text evidence="1">The sequence shown here is derived from an EMBL/GenBank/DDBJ whole genome shotgun (WGS) entry which is preliminary data.</text>
</comment>
<gene>
    <name evidence="1" type="ORF">BO223_09210</name>
</gene>
<sequence length="65" mass="7353">MSSGSCIWSCQEIPVTVCIIQYADGGQMHLSLQQNAEGWFITDFFEGTSRGYGNKKFRPESSWKN</sequence>
<evidence type="ECO:0000313" key="2">
    <source>
        <dbReference type="Proteomes" id="UP000186758"/>
    </source>
</evidence>
<dbReference type="EMBL" id="MPJZ01000075">
    <property type="protein sequence ID" value="OLU44202.1"/>
    <property type="molecule type" value="Genomic_DNA"/>
</dbReference>
<proteinExistence type="predicted"/>
<protein>
    <submittedName>
        <fullName evidence="1">Uncharacterized protein</fullName>
    </submittedName>
</protein>
<organism evidence="1 2">
    <name type="scientific">Faecalibaculum rodentium</name>
    <dbReference type="NCBI Taxonomy" id="1702221"/>
    <lineage>
        <taxon>Bacteria</taxon>
        <taxon>Bacillati</taxon>
        <taxon>Bacillota</taxon>
        <taxon>Erysipelotrichia</taxon>
        <taxon>Erysipelotrichales</taxon>
        <taxon>Erysipelotrichaceae</taxon>
        <taxon>Faecalibaculum</taxon>
    </lineage>
</organism>
<dbReference type="AlphaFoldDB" id="A0A1Q9YIS0"/>
<name>A0A1Q9YIS0_9FIRM</name>
<reference evidence="1 2" key="1">
    <citation type="submission" date="2016-11" db="EMBL/GenBank/DDBJ databases">
        <title>Description of two novel members of the family Erysipelotrichaceae: Ileibacterium lipovorans gen. nov., sp. nov. and Dubosiella newyorkensis, gen. nov., sp. nov.</title>
        <authorList>
            <person name="Cox L.M."/>
            <person name="Sohn J."/>
            <person name="Tyrrell K.L."/>
            <person name="Citron D.M."/>
            <person name="Lawson P.A."/>
            <person name="Patel N.B."/>
            <person name="Iizumi T."/>
            <person name="Perez-Perez G.I."/>
            <person name="Goldstein E.J."/>
            <person name="Blaser M.J."/>
        </authorList>
    </citation>
    <scope>NUCLEOTIDE SEQUENCE [LARGE SCALE GENOMIC DNA]</scope>
    <source>
        <strain evidence="1 2">NYU-BL-K8</strain>
    </source>
</reference>